<evidence type="ECO:0000313" key="4">
    <source>
        <dbReference type="EMBL" id="AWK89230.1"/>
    </source>
</evidence>
<dbReference type="AlphaFoldDB" id="A0A2S2CXU4"/>
<dbReference type="OrthoDB" id="7060229at2"/>
<dbReference type="PROSITE" id="PS50110">
    <property type="entry name" value="RESPONSE_REGULATORY"/>
    <property type="match status" value="1"/>
</dbReference>
<evidence type="ECO:0000313" key="5">
    <source>
        <dbReference type="Proteomes" id="UP000245629"/>
    </source>
</evidence>
<dbReference type="KEGG" id="azz:DEW08_24985"/>
<dbReference type="SMART" id="SM00448">
    <property type="entry name" value="REC"/>
    <property type="match status" value="1"/>
</dbReference>
<proteinExistence type="predicted"/>
<feature type="domain" description="Response regulatory" evidence="3">
    <location>
        <begin position="2"/>
        <end position="113"/>
    </location>
</feature>
<evidence type="ECO:0000256" key="2">
    <source>
        <dbReference type="SAM" id="MobiDB-lite"/>
    </source>
</evidence>
<dbReference type="InterPro" id="IPR011006">
    <property type="entry name" value="CheY-like_superfamily"/>
</dbReference>
<dbReference type="InterPro" id="IPR001789">
    <property type="entry name" value="Sig_transdc_resp-reg_receiver"/>
</dbReference>
<protein>
    <submittedName>
        <fullName evidence="4">Response regulator</fullName>
    </submittedName>
</protein>
<dbReference type="Gene3D" id="3.40.50.2300">
    <property type="match status" value="1"/>
</dbReference>
<dbReference type="EMBL" id="CP029356">
    <property type="protein sequence ID" value="AWK89230.1"/>
    <property type="molecule type" value="Genomic_DNA"/>
</dbReference>
<dbReference type="Pfam" id="PF00072">
    <property type="entry name" value="Response_reg"/>
    <property type="match status" value="1"/>
</dbReference>
<sequence>MRILLVEDEILIAMEQRFYLEAIGDDVFGPAATTTEAVEMALAIKPDLALVDIHLAQGNSGLDVADSLGALGIPSLFITSFREEVKPGRSFTIGCLPKPFTERSLLGAVEVARAVLSGRPPGRVPETMELFEPPPLSRAGVPPSV</sequence>
<organism evidence="4 5">
    <name type="scientific">Azospirillum thermophilum</name>
    <dbReference type="NCBI Taxonomy" id="2202148"/>
    <lineage>
        <taxon>Bacteria</taxon>
        <taxon>Pseudomonadati</taxon>
        <taxon>Pseudomonadota</taxon>
        <taxon>Alphaproteobacteria</taxon>
        <taxon>Rhodospirillales</taxon>
        <taxon>Azospirillaceae</taxon>
        <taxon>Azospirillum</taxon>
    </lineage>
</organism>
<keyword evidence="1" id="KW-0597">Phosphoprotein</keyword>
<name>A0A2S2CXU4_9PROT</name>
<accession>A0A2S2CXU4</accession>
<dbReference type="GO" id="GO:0000160">
    <property type="term" value="P:phosphorelay signal transduction system"/>
    <property type="evidence" value="ECO:0007669"/>
    <property type="project" value="InterPro"/>
</dbReference>
<gene>
    <name evidence="4" type="ORF">DEW08_24985</name>
</gene>
<dbReference type="Proteomes" id="UP000245629">
    <property type="component" value="Plasmid unnamed1"/>
</dbReference>
<feature type="region of interest" description="Disordered" evidence="2">
    <location>
        <begin position="125"/>
        <end position="145"/>
    </location>
</feature>
<evidence type="ECO:0000259" key="3">
    <source>
        <dbReference type="PROSITE" id="PS50110"/>
    </source>
</evidence>
<keyword evidence="5" id="KW-1185">Reference proteome</keyword>
<keyword evidence="4" id="KW-0614">Plasmid</keyword>
<reference evidence="5" key="1">
    <citation type="submission" date="2018-05" db="EMBL/GenBank/DDBJ databases">
        <title>Azospirillum thermophila sp. nov., a novel isolated from hot spring.</title>
        <authorList>
            <person name="Zhao Z."/>
        </authorList>
    </citation>
    <scope>NUCLEOTIDE SEQUENCE [LARGE SCALE GENOMIC DNA]</scope>
    <source>
        <strain evidence="5">CFH 70021</strain>
        <plasmid evidence="5">unnamed1</plasmid>
    </source>
</reference>
<evidence type="ECO:0000256" key="1">
    <source>
        <dbReference type="PROSITE-ProRule" id="PRU00169"/>
    </source>
</evidence>
<dbReference type="RefSeq" id="WP_109332293.1">
    <property type="nucleotide sequence ID" value="NZ_CP029356.1"/>
</dbReference>
<feature type="modified residue" description="4-aspartylphosphate" evidence="1">
    <location>
        <position position="52"/>
    </location>
</feature>
<dbReference type="SUPFAM" id="SSF52172">
    <property type="entry name" value="CheY-like"/>
    <property type="match status" value="1"/>
</dbReference>
<geneLocation type="plasmid" evidence="4 5">
    <name>unnamed1</name>
</geneLocation>